<evidence type="ECO:0000313" key="1">
    <source>
        <dbReference type="EMBL" id="THU98112.1"/>
    </source>
</evidence>
<sequence>MSPTLSTATMIATHPITVIPANILRVTHTHTRVYASEEAKVENVTRRSLLLPLSSFFASELGMLRLLALRTINLIYDIPSNQEAIRTVFYTVADVSVAAIEKAVRIYISAYTGVAFTQPAWVQGSTYVVPSRWFSPDGRTQVFKTLEDQQGTSREVAQTACLSATLVAVACLRSKAHDGYTPAQHLEVGPFLEIAARERKNAGSENCSFWVAKNYWKDNLPARCSSFCNANASRRLRSAVRQKVRRTSRKPSARYRAITPVDTTRDPKFPPIVPFTVCTDSRRQSRRSSCIFPRRHHPHPLRLSSIVMDVIALVNVDRGAHSSSISNKDLSTAGNEVCRLDKGSPIQYDVHARLREEDLVLTGEAMDLQCSLI</sequence>
<organism evidence="1 2">
    <name type="scientific">Dendrothele bispora (strain CBS 962.96)</name>
    <dbReference type="NCBI Taxonomy" id="1314807"/>
    <lineage>
        <taxon>Eukaryota</taxon>
        <taxon>Fungi</taxon>
        <taxon>Dikarya</taxon>
        <taxon>Basidiomycota</taxon>
        <taxon>Agaricomycotina</taxon>
        <taxon>Agaricomycetes</taxon>
        <taxon>Agaricomycetidae</taxon>
        <taxon>Agaricales</taxon>
        <taxon>Agaricales incertae sedis</taxon>
        <taxon>Dendrothele</taxon>
    </lineage>
</organism>
<feature type="non-terminal residue" evidence="1">
    <location>
        <position position="373"/>
    </location>
</feature>
<keyword evidence="2" id="KW-1185">Reference proteome</keyword>
<accession>A0A4S8M719</accession>
<dbReference type="EMBL" id="ML179142">
    <property type="protein sequence ID" value="THU98112.1"/>
    <property type="molecule type" value="Genomic_DNA"/>
</dbReference>
<proteinExistence type="predicted"/>
<name>A0A4S8M719_DENBC</name>
<protein>
    <submittedName>
        <fullName evidence="1">Uncharacterized protein</fullName>
    </submittedName>
</protein>
<dbReference type="Proteomes" id="UP000297245">
    <property type="component" value="Unassembled WGS sequence"/>
</dbReference>
<evidence type="ECO:0000313" key="2">
    <source>
        <dbReference type="Proteomes" id="UP000297245"/>
    </source>
</evidence>
<reference evidence="1 2" key="1">
    <citation type="journal article" date="2019" name="Nat. Ecol. Evol.">
        <title>Megaphylogeny resolves global patterns of mushroom evolution.</title>
        <authorList>
            <person name="Varga T."/>
            <person name="Krizsan K."/>
            <person name="Foldi C."/>
            <person name="Dima B."/>
            <person name="Sanchez-Garcia M."/>
            <person name="Sanchez-Ramirez S."/>
            <person name="Szollosi G.J."/>
            <person name="Szarkandi J.G."/>
            <person name="Papp V."/>
            <person name="Albert L."/>
            <person name="Andreopoulos W."/>
            <person name="Angelini C."/>
            <person name="Antonin V."/>
            <person name="Barry K.W."/>
            <person name="Bougher N.L."/>
            <person name="Buchanan P."/>
            <person name="Buyck B."/>
            <person name="Bense V."/>
            <person name="Catcheside P."/>
            <person name="Chovatia M."/>
            <person name="Cooper J."/>
            <person name="Damon W."/>
            <person name="Desjardin D."/>
            <person name="Finy P."/>
            <person name="Geml J."/>
            <person name="Haridas S."/>
            <person name="Hughes K."/>
            <person name="Justo A."/>
            <person name="Karasinski D."/>
            <person name="Kautmanova I."/>
            <person name="Kiss B."/>
            <person name="Kocsube S."/>
            <person name="Kotiranta H."/>
            <person name="LaButti K.M."/>
            <person name="Lechner B.E."/>
            <person name="Liimatainen K."/>
            <person name="Lipzen A."/>
            <person name="Lukacs Z."/>
            <person name="Mihaltcheva S."/>
            <person name="Morgado L.N."/>
            <person name="Niskanen T."/>
            <person name="Noordeloos M.E."/>
            <person name="Ohm R.A."/>
            <person name="Ortiz-Santana B."/>
            <person name="Ovrebo C."/>
            <person name="Racz N."/>
            <person name="Riley R."/>
            <person name="Savchenko A."/>
            <person name="Shiryaev A."/>
            <person name="Soop K."/>
            <person name="Spirin V."/>
            <person name="Szebenyi C."/>
            <person name="Tomsovsky M."/>
            <person name="Tulloss R.E."/>
            <person name="Uehling J."/>
            <person name="Grigoriev I.V."/>
            <person name="Vagvolgyi C."/>
            <person name="Papp T."/>
            <person name="Martin F.M."/>
            <person name="Miettinen O."/>
            <person name="Hibbett D.S."/>
            <person name="Nagy L.G."/>
        </authorList>
    </citation>
    <scope>NUCLEOTIDE SEQUENCE [LARGE SCALE GENOMIC DNA]</scope>
    <source>
        <strain evidence="1 2">CBS 962.96</strain>
    </source>
</reference>
<dbReference type="AlphaFoldDB" id="A0A4S8M719"/>
<gene>
    <name evidence="1" type="ORF">K435DRAFT_965076</name>
</gene>